<sequence>MTKRLVQIGLFITLTSAAIAQALPFAKKDKADTITLFGEGIISTPDDEFGGTFTPDGKTVFFSKSVPGSYFYTICFSEFKNGTWTAPQVAPFSGTYRDFDPVIAPDGETMLFASDRPVGDEAKHDYDIWMVQRTGTGWGKPTRLPEPVNSAFDEHFASMAASGNIYFSSTRPDSTGNQTGSDVYSSKRVDGTYKTAERMNAVSTDAFELDVIIAPDESYILVGAAGRPDGLGGFDIFISRQVKGQWHEAVNAGPKINSPFRDYSPRISPDGKYLFFTSERDFTTLRKPTAPLTYPELVKFFRGTLNGLGNIYQIDLDEIVKSK</sequence>
<gene>
    <name evidence="2" type="ORF">D4L85_15580</name>
</gene>
<dbReference type="RefSeq" id="WP_119755158.1">
    <property type="nucleotide sequence ID" value="NZ_CP032382.1"/>
</dbReference>
<reference evidence="3" key="1">
    <citation type="submission" date="2018-09" db="EMBL/GenBank/DDBJ databases">
        <title>Chryseolinea sp. KIS68-18 isolated from soil.</title>
        <authorList>
            <person name="Weon H.-Y."/>
            <person name="Kwon S.-W."/>
            <person name="Lee S.A."/>
        </authorList>
    </citation>
    <scope>NUCLEOTIDE SEQUENCE [LARGE SCALE GENOMIC DNA]</scope>
    <source>
        <strain evidence="3">KIS68-18</strain>
    </source>
</reference>
<dbReference type="OrthoDB" id="9809364at2"/>
<accession>A0A385SNS1</accession>
<dbReference type="Proteomes" id="UP000266183">
    <property type="component" value="Chromosome"/>
</dbReference>
<dbReference type="EMBL" id="CP032382">
    <property type="protein sequence ID" value="AYB31897.1"/>
    <property type="molecule type" value="Genomic_DNA"/>
</dbReference>
<feature type="chain" id="PRO_5017359844" evidence="1">
    <location>
        <begin position="23"/>
        <end position="323"/>
    </location>
</feature>
<evidence type="ECO:0000256" key="1">
    <source>
        <dbReference type="SAM" id="SignalP"/>
    </source>
</evidence>
<keyword evidence="3" id="KW-1185">Reference proteome</keyword>
<protein>
    <submittedName>
        <fullName evidence="2">Uncharacterized protein</fullName>
    </submittedName>
</protein>
<organism evidence="2 3">
    <name type="scientific">Chryseolinea soli</name>
    <dbReference type="NCBI Taxonomy" id="2321403"/>
    <lineage>
        <taxon>Bacteria</taxon>
        <taxon>Pseudomonadati</taxon>
        <taxon>Bacteroidota</taxon>
        <taxon>Cytophagia</taxon>
        <taxon>Cytophagales</taxon>
        <taxon>Fulvivirgaceae</taxon>
        <taxon>Chryseolinea</taxon>
    </lineage>
</organism>
<keyword evidence="1" id="KW-0732">Signal</keyword>
<dbReference type="InterPro" id="IPR015943">
    <property type="entry name" value="WD40/YVTN_repeat-like_dom_sf"/>
</dbReference>
<dbReference type="SUPFAM" id="SSF82171">
    <property type="entry name" value="DPP6 N-terminal domain-like"/>
    <property type="match status" value="1"/>
</dbReference>
<dbReference type="InterPro" id="IPR011042">
    <property type="entry name" value="6-blade_b-propeller_TolB-like"/>
</dbReference>
<dbReference type="KEGG" id="chk:D4L85_15580"/>
<name>A0A385SNS1_9BACT</name>
<dbReference type="AlphaFoldDB" id="A0A385SNS1"/>
<feature type="signal peptide" evidence="1">
    <location>
        <begin position="1"/>
        <end position="22"/>
    </location>
</feature>
<evidence type="ECO:0000313" key="2">
    <source>
        <dbReference type="EMBL" id="AYB31897.1"/>
    </source>
</evidence>
<evidence type="ECO:0000313" key="3">
    <source>
        <dbReference type="Proteomes" id="UP000266183"/>
    </source>
</evidence>
<dbReference type="Gene3D" id="2.120.10.30">
    <property type="entry name" value="TolB, C-terminal domain"/>
    <property type="match status" value="1"/>
</dbReference>
<dbReference type="Pfam" id="PF07676">
    <property type="entry name" value="PD40"/>
    <property type="match status" value="3"/>
</dbReference>
<dbReference type="Gene3D" id="2.130.10.10">
    <property type="entry name" value="YVTN repeat-like/Quinoprotein amine dehydrogenase"/>
    <property type="match status" value="1"/>
</dbReference>
<proteinExistence type="predicted"/>
<dbReference type="InterPro" id="IPR011659">
    <property type="entry name" value="WD40"/>
</dbReference>